<evidence type="ECO:0000256" key="1">
    <source>
        <dbReference type="ARBA" id="ARBA00022801"/>
    </source>
</evidence>
<accession>A0ABN0C0N0</accession>
<dbReference type="SUPFAM" id="SSF143517">
    <property type="entry name" value="TRCF domain-like"/>
    <property type="match status" value="1"/>
</dbReference>
<evidence type="ECO:0000313" key="4">
    <source>
        <dbReference type="EMBL" id="EFR89035.1"/>
    </source>
</evidence>
<dbReference type="InterPro" id="IPR005118">
    <property type="entry name" value="TRCF_C"/>
</dbReference>
<dbReference type="PANTHER" id="PTHR47964:SF1">
    <property type="entry name" value="ATP-DEPENDENT DNA HELICASE HOMOLOG RECG, CHLOROPLASTIC"/>
    <property type="match status" value="1"/>
</dbReference>
<dbReference type="SMART" id="SM00982">
    <property type="entry name" value="TRCF"/>
    <property type="match status" value="1"/>
</dbReference>
<dbReference type="PROSITE" id="PS51194">
    <property type="entry name" value="HELICASE_CTER"/>
    <property type="match status" value="1"/>
</dbReference>
<feature type="non-terminal residue" evidence="4">
    <location>
        <position position="1"/>
    </location>
</feature>
<dbReference type="SUPFAM" id="SSF52540">
    <property type="entry name" value="P-loop containing nucleoside triphosphate hydrolases"/>
    <property type="match status" value="2"/>
</dbReference>
<keyword evidence="2" id="KW-0067">ATP-binding</keyword>
<organism evidence="4 5">
    <name type="scientific">Listeria marthii FSL S4-120</name>
    <dbReference type="NCBI Taxonomy" id="702457"/>
    <lineage>
        <taxon>Bacteria</taxon>
        <taxon>Bacillati</taxon>
        <taxon>Bacillota</taxon>
        <taxon>Bacilli</taxon>
        <taxon>Bacillales</taxon>
        <taxon>Listeriaceae</taxon>
        <taxon>Listeria</taxon>
    </lineage>
</organism>
<protein>
    <submittedName>
        <fullName evidence="4">Transcription-repair-coupling factor</fullName>
    </submittedName>
</protein>
<name>A0ABN0C0N0_9LIST</name>
<keyword evidence="2" id="KW-0347">Helicase</keyword>
<dbReference type="InterPro" id="IPR037235">
    <property type="entry name" value="TRCF-like_C_D7"/>
</dbReference>
<dbReference type="Pfam" id="PF00271">
    <property type="entry name" value="Helicase_C"/>
    <property type="match status" value="1"/>
</dbReference>
<dbReference type="Gene3D" id="3.90.1150.50">
    <property type="entry name" value="Transcription-repair-coupling factor, D7 domain"/>
    <property type="match status" value="1"/>
</dbReference>
<dbReference type="Proteomes" id="UP000003412">
    <property type="component" value="Chromosome"/>
</dbReference>
<dbReference type="InterPro" id="IPR027417">
    <property type="entry name" value="P-loop_NTPase"/>
</dbReference>
<proteinExistence type="predicted"/>
<dbReference type="InterPro" id="IPR047112">
    <property type="entry name" value="RecG/Mfd"/>
</dbReference>
<gene>
    <name evidence="4" type="ORF">NT05LM_0310</name>
</gene>
<dbReference type="EMBL" id="ADXF01000179">
    <property type="protein sequence ID" value="EFR89035.1"/>
    <property type="molecule type" value="Genomic_DNA"/>
</dbReference>
<dbReference type="PANTHER" id="PTHR47964">
    <property type="entry name" value="ATP-DEPENDENT DNA HELICASE HOMOLOG RECG, CHLOROPLASTIC"/>
    <property type="match status" value="1"/>
</dbReference>
<reference evidence="4 5" key="1">
    <citation type="journal article" date="2010" name="Microbiol. Resour. Announc.">
        <title>Comparative genomics of the bacterial genus Listeria: Genome evolution is characterized by limited gene acquisition and limited gene loss.</title>
        <authorList>
            <person name="den Bakker H.C."/>
            <person name="Cummings C.A."/>
            <person name="Ferreira V."/>
            <person name="Vatta P."/>
            <person name="Orsi R.H."/>
            <person name="Degoricija L."/>
            <person name="Barker M."/>
            <person name="Petrauskene O."/>
            <person name="Furtado M.R."/>
            <person name="Wiedmann M."/>
        </authorList>
    </citation>
    <scope>NUCLEOTIDE SEQUENCE [LARGE SCALE GENOMIC DNA]</scope>
    <source>
        <strain evidence="4 5">FSL S4-120</strain>
    </source>
</reference>
<dbReference type="Pfam" id="PF03461">
    <property type="entry name" value="TRCF"/>
    <property type="match status" value="1"/>
</dbReference>
<evidence type="ECO:0000313" key="5">
    <source>
        <dbReference type="Proteomes" id="UP000003412"/>
    </source>
</evidence>
<dbReference type="SMART" id="SM00490">
    <property type="entry name" value="HELICc"/>
    <property type="match status" value="1"/>
</dbReference>
<evidence type="ECO:0000256" key="2">
    <source>
        <dbReference type="ARBA" id="ARBA00022806"/>
    </source>
</evidence>
<comment type="caution">
    <text evidence="4">The sequence shown here is derived from an EMBL/GenBank/DDBJ whole genome shotgun (WGS) entry which is preliminary data.</text>
</comment>
<keyword evidence="5" id="KW-1185">Reference proteome</keyword>
<keyword evidence="1" id="KW-0378">Hydrolase</keyword>
<evidence type="ECO:0000259" key="3">
    <source>
        <dbReference type="PROSITE" id="PS51194"/>
    </source>
</evidence>
<keyword evidence="2" id="KW-0547">Nucleotide-binding</keyword>
<sequence>SKIDVLTLTATPIPRTLHMSMLGVRDLSVIETPPANRFPVQTYVAEQNNVLVREAIERELARDGQVYYLYNRVESITQKADEISAMVPDARVATAHGQMGESELESVILSFLEGEFDVLVTTTIIETGVDIPNVNTLFVQDADRMGLSQLYQLRGRVGRWNRIAYAYFMYQKDKILREEAEKRLSAIKEFTELGSGFKIAMRDLSIRGAGNILGAQQHGFIDSVGFDLYSQMLKEAIEAKKPKEEQKQIVPVEIDIQADAYIPEYYITDGRQKIEMYKRFRNIEVLSELEDLQSDMIDRFGEYPEEVEYLFTMTELKVHALEVGIESVKQEQNKITMLFSESGTAGIRGDVVMQIIGEFGRMVGVGMEGTQLKITINVQNKPLKEWLYQVKSLAEKLRGAMKEKVSTEN</sequence>
<feature type="domain" description="Helicase C-terminal" evidence="3">
    <location>
        <begin position="51"/>
        <end position="205"/>
    </location>
</feature>
<dbReference type="Gene3D" id="3.40.50.300">
    <property type="entry name" value="P-loop containing nucleotide triphosphate hydrolases"/>
    <property type="match status" value="2"/>
</dbReference>
<dbReference type="InterPro" id="IPR001650">
    <property type="entry name" value="Helicase_C-like"/>
</dbReference>